<dbReference type="InterPro" id="IPR008928">
    <property type="entry name" value="6-hairpin_glycosidase_sf"/>
</dbReference>
<organism evidence="8 9">
    <name type="scientific">Phytoactinopolyspora halotolerans</name>
    <dbReference type="NCBI Taxonomy" id="1981512"/>
    <lineage>
        <taxon>Bacteria</taxon>
        <taxon>Bacillati</taxon>
        <taxon>Actinomycetota</taxon>
        <taxon>Actinomycetes</taxon>
        <taxon>Jiangellales</taxon>
        <taxon>Jiangellaceae</taxon>
        <taxon>Phytoactinopolyspora</taxon>
    </lineage>
</organism>
<dbReference type="PANTHER" id="PTHR33307:SF6">
    <property type="entry name" value="ALPHA-RHAMNOSIDASE (EUROFUNG)-RELATED"/>
    <property type="match status" value="1"/>
</dbReference>
<dbReference type="InterPro" id="IPR016007">
    <property type="entry name" value="Alpha_rhamnosid"/>
</dbReference>
<dbReference type="InterPro" id="IPR035398">
    <property type="entry name" value="Bac_rhamnosid_C"/>
</dbReference>
<keyword evidence="9" id="KW-1185">Reference proteome</keyword>
<evidence type="ECO:0000256" key="3">
    <source>
        <dbReference type="ARBA" id="ARBA00022801"/>
    </source>
</evidence>
<evidence type="ECO:0000259" key="7">
    <source>
        <dbReference type="Pfam" id="PF17390"/>
    </source>
</evidence>
<name>A0A6L9SHU8_9ACTN</name>
<reference evidence="8 9" key="1">
    <citation type="submission" date="2020-02" db="EMBL/GenBank/DDBJ databases">
        <authorList>
            <person name="Li X.-J."/>
            <person name="Han X.-M."/>
        </authorList>
    </citation>
    <scope>NUCLEOTIDE SEQUENCE [LARGE SCALE GENOMIC DNA]</scope>
    <source>
        <strain evidence="8 9">CCTCC AB 2017055</strain>
    </source>
</reference>
<accession>A0A6L9SHU8</accession>
<feature type="domain" description="Alpha-L-rhamnosidase concanavalin-like" evidence="4">
    <location>
        <begin position="334"/>
        <end position="430"/>
    </location>
</feature>
<evidence type="ECO:0000256" key="2">
    <source>
        <dbReference type="ARBA" id="ARBA00012652"/>
    </source>
</evidence>
<feature type="domain" description="Alpha-L-rhamnosidase C-terminal" evidence="7">
    <location>
        <begin position="788"/>
        <end position="859"/>
    </location>
</feature>
<dbReference type="Pfam" id="PF25788">
    <property type="entry name" value="Ig_Rha78A_N"/>
    <property type="match status" value="1"/>
</dbReference>
<sequence>MQSANLSAATVTAVRFEHFDSALGIGVASPRLSWQVSTENPAWSQCAYEVELNCVERVRVESSEQVLVPWPFRPMQSRERPVVRVRVASDGAKSSSHQPRIRSEESWSSWSEPVSVEVGLLEPNDWTAKFITPVGLGAVGAPAPVLCREVKLGKGVAKARLYITAHGIYEATVNGAQVGKDVLAPGWTSYDQRLRYNTHDVTSLLRAGNNTVEVLLGEGWYRGGPSTLLKRQDERRDGAQTLYGARLALLAQLEVSYEDGSIEVVGTDETWTARESAVVANDLYDGQRVDWTRGEFAAGGVETIDADLARLVAPEGPPVRVIEVVPAVKVFESASGSTLVDFGQNLVGWVRLRTRGSNPGDEIVIRHAEVLEDGELCVRPLHKAKATDSYVLAGPREVVLEPSLTFHGFRYAEITGAPQVERADVDAVVVGTDLRRTGWFSCSDPDLEQLHENVVWSTRGNFLHVPTDCPQRAERLGWTGDIQIFAPTSCFLFDTAGFLSSWLADLAVDQQDDGSVPFVIPDIYRLGALPVEPPVAAGWGDAATVVPWVLYQRYGDLDILARQFNSMRSWVDKVASLTRNGVRVGGFQWGDWVDPTAPPDDPWDAKADADVVATAYLARSAQIVAETAVLLNCDDAATRYAELAERTREAFAREYVTGSGLVISDAETVYALALQWALLPTPEQREHAAHRLADLVRINGFRISTGFLGTPLMTDALTSTGHVDVAYRLLLEKTCPSWLYPVTMGATTIWERWDSMRPDGSVNPGQMVSFNHYALGAVADWMHRTVAGLAPRLPGYREITVHPLPHRSLTYASARHLTPYGEASVAWERSDGRFTVKVVVPVGAMATVHLPDADPVTVRHGMHAWAVPDPCENHDGGISTVRDLIDSRRWSTAVGILIEHGLDNDPLEIARHAGRYLDWPAVELPALLRRGWPPVHSDEARQAIEELLA</sequence>
<evidence type="ECO:0000313" key="9">
    <source>
        <dbReference type="Proteomes" id="UP000475214"/>
    </source>
</evidence>
<comment type="caution">
    <text evidence="8">The sequence shown here is derived from an EMBL/GenBank/DDBJ whole genome shotgun (WGS) entry which is preliminary data.</text>
</comment>
<dbReference type="RefSeq" id="WP_163744121.1">
    <property type="nucleotide sequence ID" value="NZ_JAAGOA010000027.1"/>
</dbReference>
<dbReference type="InterPro" id="IPR012341">
    <property type="entry name" value="6hp_glycosidase-like_sf"/>
</dbReference>
<dbReference type="Pfam" id="PF08531">
    <property type="entry name" value="Bac_rhamnosid_N"/>
    <property type="match status" value="1"/>
</dbReference>
<dbReference type="Gene3D" id="2.60.420.10">
    <property type="entry name" value="Maltose phosphorylase, domain 3"/>
    <property type="match status" value="1"/>
</dbReference>
<dbReference type="Gene3D" id="2.60.40.10">
    <property type="entry name" value="Immunoglobulins"/>
    <property type="match status" value="1"/>
</dbReference>
<proteinExistence type="predicted"/>
<comment type="catalytic activity">
    <reaction evidence="1">
        <text>Hydrolysis of terminal non-reducing alpha-L-rhamnose residues in alpha-L-rhamnosides.</text>
        <dbReference type="EC" id="3.2.1.40"/>
    </reaction>
</comment>
<dbReference type="GO" id="GO:0030596">
    <property type="term" value="F:alpha-L-rhamnosidase activity"/>
    <property type="evidence" value="ECO:0007669"/>
    <property type="project" value="UniProtKB-EC"/>
</dbReference>
<dbReference type="InterPro" id="IPR008902">
    <property type="entry name" value="Rhamnosid_concanavalin"/>
</dbReference>
<dbReference type="Proteomes" id="UP000475214">
    <property type="component" value="Unassembled WGS sequence"/>
</dbReference>
<feature type="domain" description="Bacterial alpha-L-rhamnosidase N-terminal" evidence="5">
    <location>
        <begin position="155"/>
        <end position="322"/>
    </location>
</feature>
<dbReference type="Gene3D" id="2.60.120.260">
    <property type="entry name" value="Galactose-binding domain-like"/>
    <property type="match status" value="2"/>
</dbReference>
<dbReference type="Pfam" id="PF17390">
    <property type="entry name" value="Bac_rhamnosid_C"/>
    <property type="match status" value="1"/>
</dbReference>
<dbReference type="Gene3D" id="1.50.10.10">
    <property type="match status" value="1"/>
</dbReference>
<feature type="domain" description="Alpha-L-rhamnosidase six-hairpin glycosidase" evidence="6">
    <location>
        <begin position="435"/>
        <end position="786"/>
    </location>
</feature>
<dbReference type="PANTHER" id="PTHR33307">
    <property type="entry name" value="ALPHA-RHAMNOSIDASE (EUROFUNG)"/>
    <property type="match status" value="1"/>
</dbReference>
<evidence type="ECO:0000259" key="4">
    <source>
        <dbReference type="Pfam" id="PF05592"/>
    </source>
</evidence>
<dbReference type="Pfam" id="PF05592">
    <property type="entry name" value="Bac_rhamnosid"/>
    <property type="match status" value="1"/>
</dbReference>
<evidence type="ECO:0000259" key="6">
    <source>
        <dbReference type="Pfam" id="PF17389"/>
    </source>
</evidence>
<dbReference type="EMBL" id="JAAGOA010000027">
    <property type="protein sequence ID" value="NEE03901.1"/>
    <property type="molecule type" value="Genomic_DNA"/>
</dbReference>
<evidence type="ECO:0000259" key="5">
    <source>
        <dbReference type="Pfam" id="PF08531"/>
    </source>
</evidence>
<dbReference type="EC" id="3.2.1.40" evidence="2"/>
<dbReference type="InterPro" id="IPR013783">
    <property type="entry name" value="Ig-like_fold"/>
</dbReference>
<protein>
    <recommendedName>
        <fullName evidence="2">alpha-L-rhamnosidase</fullName>
        <ecNumber evidence="2">3.2.1.40</ecNumber>
    </recommendedName>
</protein>
<dbReference type="GO" id="GO:0005975">
    <property type="term" value="P:carbohydrate metabolic process"/>
    <property type="evidence" value="ECO:0007669"/>
    <property type="project" value="InterPro"/>
</dbReference>
<evidence type="ECO:0000313" key="8">
    <source>
        <dbReference type="EMBL" id="NEE03901.1"/>
    </source>
</evidence>
<dbReference type="InterPro" id="IPR035396">
    <property type="entry name" value="Bac_rhamnosid6H"/>
</dbReference>
<keyword evidence="3 8" id="KW-0378">Hydrolase</keyword>
<dbReference type="InterPro" id="IPR013737">
    <property type="entry name" value="Bac_rhamnosid_N"/>
</dbReference>
<dbReference type="Pfam" id="PF17389">
    <property type="entry name" value="Bac_rhamnosid6H"/>
    <property type="match status" value="1"/>
</dbReference>
<dbReference type="AlphaFoldDB" id="A0A6L9SHU8"/>
<dbReference type="PIRSF" id="PIRSF010631">
    <property type="entry name" value="A-rhamnsds"/>
    <property type="match status" value="1"/>
</dbReference>
<gene>
    <name evidence="8" type="ORF">G1H10_27410</name>
</gene>
<dbReference type="SUPFAM" id="SSF48208">
    <property type="entry name" value="Six-hairpin glycosidases"/>
    <property type="match status" value="1"/>
</dbReference>
<evidence type="ECO:0000256" key="1">
    <source>
        <dbReference type="ARBA" id="ARBA00001445"/>
    </source>
</evidence>